<evidence type="ECO:0000313" key="4">
    <source>
        <dbReference type="Proteomes" id="UP000284322"/>
    </source>
</evidence>
<evidence type="ECO:0000313" key="3">
    <source>
        <dbReference type="EMBL" id="RJX71212.1"/>
    </source>
</evidence>
<keyword evidence="1" id="KW-0812">Transmembrane</keyword>
<proteinExistence type="predicted"/>
<reference evidence="3 4" key="1">
    <citation type="submission" date="2018-09" db="EMBL/GenBank/DDBJ databases">
        <title>Altererythrobacter sp.Ery1 and Ery12, the genome sequencing of novel strains in genus Alterythrobacter.</title>
        <authorList>
            <person name="Cheng H."/>
            <person name="Wu Y.-H."/>
            <person name="Fang C."/>
            <person name="Xu X.-W."/>
        </authorList>
    </citation>
    <scope>NUCLEOTIDE SEQUENCE [LARGE SCALE GENOMIC DNA]</scope>
    <source>
        <strain evidence="3 4">Ery12</strain>
    </source>
</reference>
<keyword evidence="1" id="KW-1133">Transmembrane helix</keyword>
<name>A0A419R5N9_9SPHN</name>
<evidence type="ECO:0008006" key="5">
    <source>
        <dbReference type="Google" id="ProtNLM"/>
    </source>
</evidence>
<dbReference type="AlphaFoldDB" id="A0A419R5N9"/>
<organism evidence="3 4">
    <name type="scientific">Tsuneonella suprasediminis</name>
    <dbReference type="NCBI Taxonomy" id="2306996"/>
    <lineage>
        <taxon>Bacteria</taxon>
        <taxon>Pseudomonadati</taxon>
        <taxon>Pseudomonadota</taxon>
        <taxon>Alphaproteobacteria</taxon>
        <taxon>Sphingomonadales</taxon>
        <taxon>Erythrobacteraceae</taxon>
        <taxon>Tsuneonella</taxon>
    </lineage>
</organism>
<dbReference type="EMBL" id="RAHJ01000003">
    <property type="protein sequence ID" value="RJX71212.1"/>
    <property type="molecule type" value="Genomic_DNA"/>
</dbReference>
<accession>A0A419R5N9</accession>
<protein>
    <recommendedName>
        <fullName evidence="5">Ferrochelatase</fullName>
    </recommendedName>
</protein>
<dbReference type="RefSeq" id="WP_120106169.1">
    <property type="nucleotide sequence ID" value="NZ_RAHJ01000003.1"/>
</dbReference>
<evidence type="ECO:0000256" key="1">
    <source>
        <dbReference type="SAM" id="Phobius"/>
    </source>
</evidence>
<dbReference type="Proteomes" id="UP000284322">
    <property type="component" value="Unassembled WGS sequence"/>
</dbReference>
<keyword evidence="2" id="KW-0732">Signal</keyword>
<feature type="transmembrane region" description="Helical" evidence="1">
    <location>
        <begin position="40"/>
        <end position="62"/>
    </location>
</feature>
<keyword evidence="1" id="KW-0472">Membrane</keyword>
<evidence type="ECO:0000256" key="2">
    <source>
        <dbReference type="SAM" id="SignalP"/>
    </source>
</evidence>
<sequence length="72" mass="6725">MKISKIALATAAAALAVAPAAAQAANADRASAPATKSTKMGGAPIGAIIAALAVVIGAVVIATTGDDEPTSP</sequence>
<gene>
    <name evidence="3" type="ORF">D6858_00820</name>
</gene>
<feature type="signal peptide" evidence="2">
    <location>
        <begin position="1"/>
        <end position="24"/>
    </location>
</feature>
<feature type="chain" id="PRO_5019404542" description="Ferrochelatase" evidence="2">
    <location>
        <begin position="25"/>
        <end position="72"/>
    </location>
</feature>
<keyword evidence="4" id="KW-1185">Reference proteome</keyword>
<comment type="caution">
    <text evidence="3">The sequence shown here is derived from an EMBL/GenBank/DDBJ whole genome shotgun (WGS) entry which is preliminary data.</text>
</comment>